<dbReference type="EMBL" id="HG994365">
    <property type="protein sequence ID" value="CAF2076318.1"/>
    <property type="molecule type" value="Genomic_DNA"/>
</dbReference>
<name>A0A816RKA7_BRANA</name>
<organism evidence="2">
    <name type="scientific">Brassica napus</name>
    <name type="common">Rape</name>
    <dbReference type="NCBI Taxonomy" id="3708"/>
    <lineage>
        <taxon>Eukaryota</taxon>
        <taxon>Viridiplantae</taxon>
        <taxon>Streptophyta</taxon>
        <taxon>Embryophyta</taxon>
        <taxon>Tracheophyta</taxon>
        <taxon>Spermatophyta</taxon>
        <taxon>Magnoliopsida</taxon>
        <taxon>eudicotyledons</taxon>
        <taxon>Gunneridae</taxon>
        <taxon>Pentapetalae</taxon>
        <taxon>rosids</taxon>
        <taxon>malvids</taxon>
        <taxon>Brassicales</taxon>
        <taxon>Brassicaceae</taxon>
        <taxon>Brassiceae</taxon>
        <taxon>Brassica</taxon>
    </lineage>
</organism>
<feature type="compositionally biased region" description="Polar residues" evidence="1">
    <location>
        <begin position="36"/>
        <end position="46"/>
    </location>
</feature>
<proteinExistence type="predicted"/>
<reference evidence="2" key="1">
    <citation type="submission" date="2021-01" db="EMBL/GenBank/DDBJ databases">
        <authorList>
            <consortium name="Genoscope - CEA"/>
            <person name="William W."/>
        </authorList>
    </citation>
    <scope>NUCLEOTIDE SEQUENCE</scope>
</reference>
<accession>A0A816RKA7</accession>
<feature type="region of interest" description="Disordered" evidence="1">
    <location>
        <begin position="1"/>
        <end position="46"/>
    </location>
</feature>
<evidence type="ECO:0000313" key="2">
    <source>
        <dbReference type="EMBL" id="CAF2076318.1"/>
    </source>
</evidence>
<dbReference type="Proteomes" id="UP001295469">
    <property type="component" value="Chromosome C01"/>
</dbReference>
<gene>
    <name evidence="2" type="ORF">DARMORV10_C01P39430.1</name>
</gene>
<evidence type="ECO:0000256" key="1">
    <source>
        <dbReference type="SAM" id="MobiDB-lite"/>
    </source>
</evidence>
<protein>
    <submittedName>
        <fullName evidence="2">(rape) hypothetical protein</fullName>
    </submittedName>
</protein>
<sequence length="46" mass="4847">MAEEHQRRTPKATVRVLSSAASSTAPPPRIFAPTATAISASRNKLA</sequence>
<dbReference type="AlphaFoldDB" id="A0A816RKA7"/>